<dbReference type="Proteomes" id="UP001501004">
    <property type="component" value="Unassembled WGS sequence"/>
</dbReference>
<keyword evidence="2" id="KW-1185">Reference proteome</keyword>
<dbReference type="RefSeq" id="WP_344754062.1">
    <property type="nucleotide sequence ID" value="NZ_BAABAE010000002.1"/>
</dbReference>
<evidence type="ECO:0000313" key="1">
    <source>
        <dbReference type="EMBL" id="GAA3734741.1"/>
    </source>
</evidence>
<dbReference type="EMBL" id="BAABAE010000002">
    <property type="protein sequence ID" value="GAA3734741.1"/>
    <property type="molecule type" value="Genomic_DNA"/>
</dbReference>
<evidence type="ECO:0000313" key="2">
    <source>
        <dbReference type="Proteomes" id="UP001501004"/>
    </source>
</evidence>
<reference evidence="2" key="1">
    <citation type="journal article" date="2019" name="Int. J. Syst. Evol. Microbiol.">
        <title>The Global Catalogue of Microorganisms (GCM) 10K type strain sequencing project: providing services to taxonomists for standard genome sequencing and annotation.</title>
        <authorList>
            <consortium name="The Broad Institute Genomics Platform"/>
            <consortium name="The Broad Institute Genome Sequencing Center for Infectious Disease"/>
            <person name="Wu L."/>
            <person name="Ma J."/>
        </authorList>
    </citation>
    <scope>NUCLEOTIDE SEQUENCE [LARGE SCALE GENOMIC DNA]</scope>
    <source>
        <strain evidence="2">JCM 16949</strain>
    </source>
</reference>
<accession>A0ABP7FAL6</accession>
<name>A0ABP7FAL6_9MICO</name>
<organism evidence="1 2">
    <name type="scientific">Leifsonella bigeumensis</name>
    <dbReference type="NCBI Taxonomy" id="433643"/>
    <lineage>
        <taxon>Bacteria</taxon>
        <taxon>Bacillati</taxon>
        <taxon>Actinomycetota</taxon>
        <taxon>Actinomycetes</taxon>
        <taxon>Micrococcales</taxon>
        <taxon>Microbacteriaceae</taxon>
        <taxon>Leifsonella</taxon>
    </lineage>
</organism>
<sequence length="92" mass="10404">MEIMLLLLVSFVLAALLIQGAVEVSAWIVNKVHRHRANKRARIEAELDRKQAELRAAIYSLASQLGAEAHEARKALIRESYLASRDEFLPPR</sequence>
<comment type="caution">
    <text evidence="1">The sequence shown here is derived from an EMBL/GenBank/DDBJ whole genome shotgun (WGS) entry which is preliminary data.</text>
</comment>
<proteinExistence type="predicted"/>
<gene>
    <name evidence="1" type="ORF">GCM10022239_08590</name>
</gene>
<protein>
    <submittedName>
        <fullName evidence="1">Uncharacterized protein</fullName>
    </submittedName>
</protein>